<sequence length="67" mass="7659">MTSTVFWIAAAAIVVLFAAWRLRRANHTLTTILREERDHTDLEPAPGAYDTADEPVSHKPGRHRKRH</sequence>
<evidence type="ECO:0000256" key="1">
    <source>
        <dbReference type="SAM" id="MobiDB-lite"/>
    </source>
</evidence>
<evidence type="ECO:0000313" key="4">
    <source>
        <dbReference type="Proteomes" id="UP001596157"/>
    </source>
</evidence>
<keyword evidence="2" id="KW-0812">Transmembrane</keyword>
<dbReference type="EMBL" id="JBHSKF010000018">
    <property type="protein sequence ID" value="MFC5290725.1"/>
    <property type="molecule type" value="Genomic_DNA"/>
</dbReference>
<keyword evidence="4" id="KW-1185">Reference proteome</keyword>
<evidence type="ECO:0000313" key="3">
    <source>
        <dbReference type="EMBL" id="MFC5290725.1"/>
    </source>
</evidence>
<feature type="region of interest" description="Disordered" evidence="1">
    <location>
        <begin position="33"/>
        <end position="67"/>
    </location>
</feature>
<keyword evidence="2" id="KW-1133">Transmembrane helix</keyword>
<feature type="transmembrane region" description="Helical" evidence="2">
    <location>
        <begin position="6"/>
        <end position="22"/>
    </location>
</feature>
<reference evidence="4" key="1">
    <citation type="journal article" date="2019" name="Int. J. Syst. Evol. Microbiol.">
        <title>The Global Catalogue of Microorganisms (GCM) 10K type strain sequencing project: providing services to taxonomists for standard genome sequencing and annotation.</title>
        <authorList>
            <consortium name="The Broad Institute Genomics Platform"/>
            <consortium name="The Broad Institute Genome Sequencing Center for Infectious Disease"/>
            <person name="Wu L."/>
            <person name="Ma J."/>
        </authorList>
    </citation>
    <scope>NUCLEOTIDE SEQUENCE [LARGE SCALE GENOMIC DNA]</scope>
    <source>
        <strain evidence="4">CCUG 59778</strain>
    </source>
</reference>
<name>A0ABW0EWU6_9PSEU</name>
<feature type="compositionally biased region" description="Basic and acidic residues" evidence="1">
    <location>
        <begin position="33"/>
        <end position="42"/>
    </location>
</feature>
<accession>A0ABW0EWU6</accession>
<comment type="caution">
    <text evidence="3">The sequence shown here is derived from an EMBL/GenBank/DDBJ whole genome shotgun (WGS) entry which is preliminary data.</text>
</comment>
<organism evidence="3 4">
    <name type="scientific">Actinokineospora guangxiensis</name>
    <dbReference type="NCBI Taxonomy" id="1490288"/>
    <lineage>
        <taxon>Bacteria</taxon>
        <taxon>Bacillati</taxon>
        <taxon>Actinomycetota</taxon>
        <taxon>Actinomycetes</taxon>
        <taxon>Pseudonocardiales</taxon>
        <taxon>Pseudonocardiaceae</taxon>
        <taxon>Actinokineospora</taxon>
    </lineage>
</organism>
<evidence type="ECO:0000256" key="2">
    <source>
        <dbReference type="SAM" id="Phobius"/>
    </source>
</evidence>
<gene>
    <name evidence="3" type="ORF">ACFPM7_27045</name>
</gene>
<dbReference type="Proteomes" id="UP001596157">
    <property type="component" value="Unassembled WGS sequence"/>
</dbReference>
<protein>
    <submittedName>
        <fullName evidence="3">Uncharacterized protein</fullName>
    </submittedName>
</protein>
<proteinExistence type="predicted"/>
<keyword evidence="2" id="KW-0472">Membrane</keyword>
<dbReference type="RefSeq" id="WP_378250620.1">
    <property type="nucleotide sequence ID" value="NZ_JBHSKF010000018.1"/>
</dbReference>